<evidence type="ECO:0000313" key="1">
    <source>
        <dbReference type="EMBL" id="AKT40648.1"/>
    </source>
</evidence>
<evidence type="ECO:0000313" key="2">
    <source>
        <dbReference type="Proteomes" id="UP000067626"/>
    </source>
</evidence>
<gene>
    <name evidence="1" type="ORF">CMC5_048040</name>
</gene>
<dbReference type="EMBL" id="CP012159">
    <property type="protein sequence ID" value="AKT40648.1"/>
    <property type="molecule type" value="Genomic_DNA"/>
</dbReference>
<reference evidence="1 2" key="1">
    <citation type="submission" date="2015-07" db="EMBL/GenBank/DDBJ databases">
        <title>Genome analysis of myxobacterium Chondromyces crocatus Cm c5 reveals a high potential for natural compound synthesis and the genetic basis for the loss of fruiting body formation.</title>
        <authorList>
            <person name="Zaburannyi N."/>
            <person name="Bunk B."/>
            <person name="Maier J."/>
            <person name="Overmann J."/>
            <person name="Mueller R."/>
        </authorList>
    </citation>
    <scope>NUCLEOTIDE SEQUENCE [LARGE SCALE GENOMIC DNA]</scope>
    <source>
        <strain evidence="1 2">Cm c5</strain>
    </source>
</reference>
<sequence length="86" mass="9644">MSEAASPIAETLAAVVKEFLAKGSRFAQTKPVILETLRRLGPHRRDELKTEQAVLRAYYAMFKNGTLHWGYDANNPGPPFFHVADE</sequence>
<accession>A0A0K1EJ94</accession>
<dbReference type="RefSeq" id="WP_050432557.1">
    <property type="nucleotide sequence ID" value="NZ_CP012159.1"/>
</dbReference>
<protein>
    <submittedName>
        <fullName evidence="1">Uncharacterized protein</fullName>
    </submittedName>
</protein>
<dbReference type="Proteomes" id="UP000067626">
    <property type="component" value="Chromosome"/>
</dbReference>
<name>A0A0K1EJ94_CHOCO</name>
<keyword evidence="2" id="KW-1185">Reference proteome</keyword>
<dbReference type="KEGG" id="ccro:CMC5_048040"/>
<dbReference type="AlphaFoldDB" id="A0A0K1EJ94"/>
<proteinExistence type="predicted"/>
<organism evidence="1 2">
    <name type="scientific">Chondromyces crocatus</name>
    <dbReference type="NCBI Taxonomy" id="52"/>
    <lineage>
        <taxon>Bacteria</taxon>
        <taxon>Pseudomonadati</taxon>
        <taxon>Myxococcota</taxon>
        <taxon>Polyangia</taxon>
        <taxon>Polyangiales</taxon>
        <taxon>Polyangiaceae</taxon>
        <taxon>Chondromyces</taxon>
    </lineage>
</organism>